<dbReference type="EMBL" id="MU971415">
    <property type="protein sequence ID" value="KAK9235457.1"/>
    <property type="molecule type" value="Genomic_DNA"/>
</dbReference>
<dbReference type="Proteomes" id="UP001433508">
    <property type="component" value="Unassembled WGS sequence"/>
</dbReference>
<sequence>MVQSVGFISSELMSLSTKVMVGMVDSDSDFQFPPLKAHHSDRAHLTPLSSIDPNRTITNSQLVQHAVSYAKSSRRVSESSSSRAATIFSSKVGTHQYRYSASNITDVTQTGILSSAMSPGSLRRFERGTREQQLQLPASPDSLSSAIGRRRKSDPRPLPDSFLKLKVKGADASLGKLASEDSESDDDTLSSEHLVDNALRLRARVENQQLLQQLSSRYHGRRAQFISTAVTAMPPGCEIEELENFVEECESRMSNRYSELLSNPRRANLLVYLIISGLNLVLWGLFHIMPSMKYHCCLDKTACCGVSNVNHQAARATDPGYVFRKCLSKKIGVFHKISPKHLTSMVIVAVLWARHIALVSYVTVVLVKDGPVLRDRS</sequence>
<name>A0ACC3SV06_LIPKO</name>
<proteinExistence type="predicted"/>
<organism evidence="1 2">
    <name type="scientific">Lipomyces kononenkoae</name>
    <name type="common">Yeast</name>
    <dbReference type="NCBI Taxonomy" id="34357"/>
    <lineage>
        <taxon>Eukaryota</taxon>
        <taxon>Fungi</taxon>
        <taxon>Dikarya</taxon>
        <taxon>Ascomycota</taxon>
        <taxon>Saccharomycotina</taxon>
        <taxon>Lipomycetes</taxon>
        <taxon>Lipomycetales</taxon>
        <taxon>Lipomycetaceae</taxon>
        <taxon>Lipomyces</taxon>
    </lineage>
</organism>
<keyword evidence="2" id="KW-1185">Reference proteome</keyword>
<comment type="caution">
    <text evidence="1">The sequence shown here is derived from an EMBL/GenBank/DDBJ whole genome shotgun (WGS) entry which is preliminary data.</text>
</comment>
<reference evidence="2" key="1">
    <citation type="journal article" date="2024" name="Front. Bioeng. Biotechnol.">
        <title>Genome-scale model development and genomic sequencing of the oleaginous clade Lipomyces.</title>
        <authorList>
            <person name="Czajka J.J."/>
            <person name="Han Y."/>
            <person name="Kim J."/>
            <person name="Mondo S.J."/>
            <person name="Hofstad B.A."/>
            <person name="Robles A."/>
            <person name="Haridas S."/>
            <person name="Riley R."/>
            <person name="LaButti K."/>
            <person name="Pangilinan J."/>
            <person name="Andreopoulos W."/>
            <person name="Lipzen A."/>
            <person name="Yan J."/>
            <person name="Wang M."/>
            <person name="Ng V."/>
            <person name="Grigoriev I.V."/>
            <person name="Spatafora J.W."/>
            <person name="Magnuson J.K."/>
            <person name="Baker S.E."/>
            <person name="Pomraning K.R."/>
        </authorList>
    </citation>
    <scope>NUCLEOTIDE SEQUENCE [LARGE SCALE GENOMIC DNA]</scope>
    <source>
        <strain evidence="2">CBS 7786</strain>
    </source>
</reference>
<evidence type="ECO:0000313" key="2">
    <source>
        <dbReference type="Proteomes" id="UP001433508"/>
    </source>
</evidence>
<evidence type="ECO:0000313" key="1">
    <source>
        <dbReference type="EMBL" id="KAK9235457.1"/>
    </source>
</evidence>
<accession>A0ACC3SV06</accession>
<protein>
    <submittedName>
        <fullName evidence="1">Uncharacterized protein</fullName>
    </submittedName>
</protein>
<gene>
    <name evidence="1" type="ORF">V1525DRAFT_409931</name>
</gene>